<reference evidence="2 3" key="1">
    <citation type="journal article" date="2015" name="Emerg. Infect. Dis.">
        <title>Candidate new rotavirus species in sheltered dogs, hungary.</title>
        <authorList>
            <person name="Mihalov-Kovacs E."/>
            <person name="Gellert A."/>
            <person name="Marton S."/>
            <person name="Farkas S.L."/>
            <person name="Feher E."/>
            <person name="Oldal M."/>
            <person name="Jakab F."/>
            <person name="Martella V."/>
            <person name="Banyai K."/>
        </authorList>
    </citation>
    <scope>NUCLEOTIDE SEQUENCE [LARGE SCALE GENOMIC DNA]</scope>
    <source>
        <strain evidence="2 3">KE135/2012</strain>
    </source>
</reference>
<dbReference type="GeneID" id="24092901"/>
<proteinExistence type="predicted"/>
<dbReference type="Proteomes" id="UP000203192">
    <property type="component" value="Genome"/>
</dbReference>
<feature type="coiled-coil region" evidence="1">
    <location>
        <begin position="125"/>
        <end position="155"/>
    </location>
</feature>
<dbReference type="EMBL" id="KM369889">
    <property type="protein sequence ID" value="AKA63270.1"/>
    <property type="molecule type" value="Genomic_RNA"/>
</dbReference>
<keyword evidence="1" id="KW-0175">Coiled coil</keyword>
<evidence type="ECO:0000313" key="3">
    <source>
        <dbReference type="Proteomes" id="UP000203192"/>
    </source>
</evidence>
<dbReference type="RefSeq" id="YP_009130671.1">
    <property type="nucleotide sequence ID" value="NC_026822.2"/>
</dbReference>
<evidence type="ECO:0000313" key="2">
    <source>
        <dbReference type="EMBL" id="AKA63270.1"/>
    </source>
</evidence>
<dbReference type="InterPro" id="IPR036082">
    <property type="entry name" value="NSP3_sf"/>
</dbReference>
<dbReference type="CDD" id="cd20714">
    <property type="entry name" value="NSP3_rotavirus"/>
    <property type="match status" value="1"/>
</dbReference>
<dbReference type="GO" id="GO:0003723">
    <property type="term" value="F:RNA binding"/>
    <property type="evidence" value="ECO:0007669"/>
    <property type="project" value="InterPro"/>
</dbReference>
<accession>A0A0E3GNH7</accession>
<dbReference type="OrthoDB" id="37797at10239"/>
<name>A0A0E3GNH7_9REOV</name>
<dbReference type="SUPFAM" id="SSF69903">
    <property type="entry name" value="NSP3 homodimer"/>
    <property type="match status" value="1"/>
</dbReference>
<dbReference type="KEGG" id="vg:24092901"/>
<protein>
    <submittedName>
        <fullName evidence="2">NSP3</fullName>
    </submittedName>
</protein>
<sequence length="273" mass="31193">MAQLVISALSGILSNEQLARVQDVMDDTGVTETLNKYEEAYNGKWFPVGTHFSTKCKIRNLECDMVKLRGMLFNRGVNREQRALRDFSIEKNKLGHTILVPKTKLAELMIANTKDPGYKLNAVPCEQFEETLKKLNDAEETISNLRVQLDKCKMDLVTLSEKNMMLKMANNSLKEDVEENDQYTDYLEKLVRRLAESQNLEAYYEEDHIGFLNFGADDILEGFRPEIQIDCSDPDEVFFSDDDNFIFGSVDKHLIENLKGKNVSNQDAVDVVS</sequence>
<keyword evidence="3" id="KW-1185">Reference proteome</keyword>
<organism evidence="2 3">
    <name type="scientific">Rotavirus I</name>
    <dbReference type="NCBI Taxonomy" id="1637496"/>
    <lineage>
        <taxon>Viruses</taxon>
        <taxon>Riboviria</taxon>
        <taxon>Orthornavirae</taxon>
        <taxon>Duplornaviricota</taxon>
        <taxon>Resentoviricetes</taxon>
        <taxon>Reovirales</taxon>
        <taxon>Sedoreoviridae</taxon>
        <taxon>Rotavirus</taxon>
        <taxon>Rotavirus iotagastroenteritidis</taxon>
    </lineage>
</organism>
<evidence type="ECO:0000256" key="1">
    <source>
        <dbReference type="SAM" id="Coils"/>
    </source>
</evidence>